<evidence type="ECO:0000256" key="3">
    <source>
        <dbReference type="ARBA" id="ARBA00023136"/>
    </source>
</evidence>
<evidence type="ECO:0000313" key="5">
    <source>
        <dbReference type="EMBL" id="PPR98836.1"/>
    </source>
</evidence>
<proteinExistence type="predicted"/>
<protein>
    <recommendedName>
        <fullName evidence="7">WAT1-related protein</fullName>
    </recommendedName>
</protein>
<sequence length="253" mass="28359">MPFYIPLPHHPSPYHKHLYFFADFPTIALSPSSLYSIFTIISLTLSKTAIHFVLVVYSNALASLILLPFWDFFICKKKQPPITSSFLCKIFCLSVAGFNLMQNCVIIGVRYSFPTLASALANLISAFTFLLAVIFSIRHNQLSLSLLLCQYFSRIQSHLHPSHSTMLTISNNWLISGLFIATVCLSLSVKIVGQAAVLKGYPSEITLVSFYCLFGDPNAWMLSLDIELISIVYSVGKLQLPMFALSFWQIEAL</sequence>
<feature type="transmembrane region" description="Helical" evidence="4">
    <location>
        <begin position="20"/>
        <end position="43"/>
    </location>
</feature>
<evidence type="ECO:0000256" key="1">
    <source>
        <dbReference type="ARBA" id="ARBA00022692"/>
    </source>
</evidence>
<evidence type="ECO:0000256" key="2">
    <source>
        <dbReference type="ARBA" id="ARBA00022989"/>
    </source>
</evidence>
<dbReference type="Proteomes" id="UP000239757">
    <property type="component" value="Unassembled WGS sequence"/>
</dbReference>
<evidence type="ECO:0008006" key="7">
    <source>
        <dbReference type="Google" id="ProtNLM"/>
    </source>
</evidence>
<evidence type="ECO:0000256" key="4">
    <source>
        <dbReference type="SAM" id="Phobius"/>
    </source>
</evidence>
<dbReference type="EMBL" id="KZ665585">
    <property type="protein sequence ID" value="PPR98836.1"/>
    <property type="molecule type" value="Genomic_DNA"/>
</dbReference>
<keyword evidence="1 4" id="KW-0812">Transmembrane</keyword>
<dbReference type="AlphaFoldDB" id="A0A2P5X684"/>
<feature type="transmembrane region" description="Helical" evidence="4">
    <location>
        <begin position="173"/>
        <end position="198"/>
    </location>
</feature>
<dbReference type="OrthoDB" id="969332at2759"/>
<accession>A0A2P5X684</accession>
<evidence type="ECO:0000313" key="6">
    <source>
        <dbReference type="Proteomes" id="UP000239757"/>
    </source>
</evidence>
<name>A0A2P5X684_GOSBA</name>
<gene>
    <name evidence="5" type="ORF">GOBAR_AA21839</name>
</gene>
<reference evidence="5 6" key="1">
    <citation type="submission" date="2015-01" db="EMBL/GenBank/DDBJ databases">
        <title>Genome of allotetraploid Gossypium barbadense reveals genomic plasticity and fiber elongation in cotton evolution.</title>
        <authorList>
            <person name="Chen X."/>
            <person name="Liu X."/>
            <person name="Zhao B."/>
            <person name="Zheng H."/>
            <person name="Hu Y."/>
            <person name="Lu G."/>
            <person name="Yang C."/>
            <person name="Chen J."/>
            <person name="Shan C."/>
            <person name="Zhang L."/>
            <person name="Zhou Y."/>
            <person name="Wang L."/>
            <person name="Guo W."/>
            <person name="Bai Y."/>
            <person name="Ruan J."/>
            <person name="Shangguan X."/>
            <person name="Mao Y."/>
            <person name="Jiang J."/>
            <person name="Zhu Y."/>
            <person name="Lei J."/>
            <person name="Kang H."/>
            <person name="Chen S."/>
            <person name="He X."/>
            <person name="Wang R."/>
            <person name="Wang Y."/>
            <person name="Chen J."/>
            <person name="Wang L."/>
            <person name="Yu S."/>
            <person name="Wang B."/>
            <person name="Wei J."/>
            <person name="Song S."/>
            <person name="Lu X."/>
            <person name="Gao Z."/>
            <person name="Gu W."/>
            <person name="Deng X."/>
            <person name="Ma D."/>
            <person name="Wang S."/>
            <person name="Liang W."/>
            <person name="Fang L."/>
            <person name="Cai C."/>
            <person name="Zhu X."/>
            <person name="Zhou B."/>
            <person name="Zhang Y."/>
            <person name="Chen Z."/>
            <person name="Xu S."/>
            <person name="Zhu R."/>
            <person name="Wang S."/>
            <person name="Zhang T."/>
            <person name="Zhao G."/>
        </authorList>
    </citation>
    <scope>NUCLEOTIDE SEQUENCE [LARGE SCALE GENOMIC DNA]</scope>
    <source>
        <strain evidence="6">cv. Xinhai21</strain>
        <tissue evidence="5">Leaf</tissue>
    </source>
</reference>
<dbReference type="PANTHER" id="PTHR31218">
    <property type="entry name" value="WAT1-RELATED PROTEIN"/>
    <property type="match status" value="1"/>
</dbReference>
<dbReference type="GO" id="GO:0016020">
    <property type="term" value="C:membrane"/>
    <property type="evidence" value="ECO:0007669"/>
    <property type="project" value="InterPro"/>
</dbReference>
<dbReference type="InterPro" id="IPR030184">
    <property type="entry name" value="WAT1-related"/>
</dbReference>
<feature type="transmembrane region" description="Helical" evidence="4">
    <location>
        <begin position="115"/>
        <end position="137"/>
    </location>
</feature>
<organism evidence="5 6">
    <name type="scientific">Gossypium barbadense</name>
    <name type="common">Sea Island cotton</name>
    <name type="synonym">Hibiscus barbadensis</name>
    <dbReference type="NCBI Taxonomy" id="3634"/>
    <lineage>
        <taxon>Eukaryota</taxon>
        <taxon>Viridiplantae</taxon>
        <taxon>Streptophyta</taxon>
        <taxon>Embryophyta</taxon>
        <taxon>Tracheophyta</taxon>
        <taxon>Spermatophyta</taxon>
        <taxon>Magnoliopsida</taxon>
        <taxon>eudicotyledons</taxon>
        <taxon>Gunneridae</taxon>
        <taxon>Pentapetalae</taxon>
        <taxon>rosids</taxon>
        <taxon>malvids</taxon>
        <taxon>Malvales</taxon>
        <taxon>Malvaceae</taxon>
        <taxon>Malvoideae</taxon>
        <taxon>Gossypium</taxon>
    </lineage>
</organism>
<feature type="transmembrane region" description="Helical" evidence="4">
    <location>
        <begin position="86"/>
        <end position="109"/>
    </location>
</feature>
<keyword evidence="2 4" id="KW-1133">Transmembrane helix</keyword>
<feature type="transmembrane region" description="Helical" evidence="4">
    <location>
        <begin position="49"/>
        <end position="74"/>
    </location>
</feature>
<keyword evidence="3 4" id="KW-0472">Membrane</keyword>
<dbReference type="GO" id="GO:0022857">
    <property type="term" value="F:transmembrane transporter activity"/>
    <property type="evidence" value="ECO:0007669"/>
    <property type="project" value="InterPro"/>
</dbReference>